<organism evidence="1 2">
    <name type="scientific">Senna tora</name>
    <dbReference type="NCBI Taxonomy" id="362788"/>
    <lineage>
        <taxon>Eukaryota</taxon>
        <taxon>Viridiplantae</taxon>
        <taxon>Streptophyta</taxon>
        <taxon>Embryophyta</taxon>
        <taxon>Tracheophyta</taxon>
        <taxon>Spermatophyta</taxon>
        <taxon>Magnoliopsida</taxon>
        <taxon>eudicotyledons</taxon>
        <taxon>Gunneridae</taxon>
        <taxon>Pentapetalae</taxon>
        <taxon>rosids</taxon>
        <taxon>fabids</taxon>
        <taxon>Fabales</taxon>
        <taxon>Fabaceae</taxon>
        <taxon>Caesalpinioideae</taxon>
        <taxon>Cassia clade</taxon>
        <taxon>Senna</taxon>
    </lineage>
</organism>
<reference evidence="1" key="1">
    <citation type="submission" date="2020-09" db="EMBL/GenBank/DDBJ databases">
        <title>Genome-Enabled Discovery of Anthraquinone Biosynthesis in Senna tora.</title>
        <authorList>
            <person name="Kang S.-H."/>
            <person name="Pandey R.P."/>
            <person name="Lee C.-M."/>
            <person name="Sim J.-S."/>
            <person name="Jeong J.-T."/>
            <person name="Choi B.-S."/>
            <person name="Jung M."/>
            <person name="Ginzburg D."/>
            <person name="Zhao K."/>
            <person name="Won S.Y."/>
            <person name="Oh T.-J."/>
            <person name="Yu Y."/>
            <person name="Kim N.-H."/>
            <person name="Lee O.R."/>
            <person name="Lee T.-H."/>
            <person name="Bashyal P."/>
            <person name="Kim T.-S."/>
            <person name="Lee W.-H."/>
            <person name="Kawkins C."/>
            <person name="Kim C.-K."/>
            <person name="Kim J.S."/>
            <person name="Ahn B.O."/>
            <person name="Rhee S.Y."/>
            <person name="Sohng J.K."/>
        </authorList>
    </citation>
    <scope>NUCLEOTIDE SEQUENCE</scope>
    <source>
        <tissue evidence="1">Leaf</tissue>
    </source>
</reference>
<dbReference type="Proteomes" id="UP000634136">
    <property type="component" value="Unassembled WGS sequence"/>
</dbReference>
<keyword evidence="2" id="KW-1185">Reference proteome</keyword>
<dbReference type="OrthoDB" id="1417566at2759"/>
<name>A0A834SIS5_9FABA</name>
<protein>
    <submittedName>
        <fullName evidence="1">4-coumarate--CoA ligase 2</fullName>
    </submittedName>
</protein>
<comment type="caution">
    <text evidence="1">The sequence shown here is derived from an EMBL/GenBank/DDBJ whole genome shotgun (WGS) entry which is preliminary data.</text>
</comment>
<gene>
    <name evidence="1" type="ORF">G2W53_042406</name>
</gene>
<accession>A0A834SIS5</accession>
<dbReference type="GO" id="GO:0016874">
    <property type="term" value="F:ligase activity"/>
    <property type="evidence" value="ECO:0007669"/>
    <property type="project" value="UniProtKB-KW"/>
</dbReference>
<keyword evidence="1" id="KW-0436">Ligase</keyword>
<dbReference type="EMBL" id="JAAIUW010000013">
    <property type="protein sequence ID" value="KAF7803295.1"/>
    <property type="molecule type" value="Genomic_DNA"/>
</dbReference>
<sequence length="69" mass="7738">MMEAGAVLSMKDVVVGEVPVAFVYRSNGFDHTEEAVVFYKRIHKVYFVHATPKSASGKILRKDLTSKHN</sequence>
<dbReference type="Gene3D" id="3.30.300.30">
    <property type="match status" value="1"/>
</dbReference>
<proteinExistence type="predicted"/>
<dbReference type="SUPFAM" id="SSF56801">
    <property type="entry name" value="Acetyl-CoA synthetase-like"/>
    <property type="match status" value="1"/>
</dbReference>
<dbReference type="InterPro" id="IPR045851">
    <property type="entry name" value="AMP-bd_C_sf"/>
</dbReference>
<dbReference type="AlphaFoldDB" id="A0A834SIS5"/>
<evidence type="ECO:0000313" key="2">
    <source>
        <dbReference type="Proteomes" id="UP000634136"/>
    </source>
</evidence>
<evidence type="ECO:0000313" key="1">
    <source>
        <dbReference type="EMBL" id="KAF7803295.1"/>
    </source>
</evidence>